<feature type="non-terminal residue" evidence="1">
    <location>
        <position position="1"/>
    </location>
</feature>
<comment type="caution">
    <text evidence="1">The sequence shown here is derived from an EMBL/GenBank/DDBJ whole genome shotgun (WGS) entry which is preliminary data.</text>
</comment>
<organism evidence="1">
    <name type="scientific">marine sediment metagenome</name>
    <dbReference type="NCBI Taxonomy" id="412755"/>
    <lineage>
        <taxon>unclassified sequences</taxon>
        <taxon>metagenomes</taxon>
        <taxon>ecological metagenomes</taxon>
    </lineage>
</organism>
<protein>
    <submittedName>
        <fullName evidence="1">Uncharacterized protein</fullName>
    </submittedName>
</protein>
<name>X1NSZ4_9ZZZZ</name>
<dbReference type="EMBL" id="BARV01029673">
    <property type="protein sequence ID" value="GAI33346.1"/>
    <property type="molecule type" value="Genomic_DNA"/>
</dbReference>
<gene>
    <name evidence="1" type="ORF">S06H3_47260</name>
</gene>
<proteinExistence type="predicted"/>
<accession>X1NSZ4</accession>
<sequence>DALWTVSKDAGSYVSDEARELAIKNLAARYFAKRAAALPNAYANHDARIELELGYPNAQSTFNLREGDDGYTLADVKLPKGTRVKISSWDNSLVLELPCENLETFIDSRYFLLQERMWAFISRIGNVSTNWAVMEYVSAWAGAWLSGNVKLNVLRSKAFFELAWAAHELDIFGSADYTATAIGLTSAATAVNETSEDILSDLSSTSLIVSPVKAVDVDVMRGYIDRALEALAQASSALVGAKEHAQRANDALAQIHG</sequence>
<reference evidence="1" key="1">
    <citation type="journal article" date="2014" name="Front. Microbiol.">
        <title>High frequency of phylogenetically diverse reductive dehalogenase-homologous genes in deep subseafloor sedimentary metagenomes.</title>
        <authorList>
            <person name="Kawai M."/>
            <person name="Futagami T."/>
            <person name="Toyoda A."/>
            <person name="Takaki Y."/>
            <person name="Nishi S."/>
            <person name="Hori S."/>
            <person name="Arai W."/>
            <person name="Tsubouchi T."/>
            <person name="Morono Y."/>
            <person name="Uchiyama I."/>
            <person name="Ito T."/>
            <person name="Fujiyama A."/>
            <person name="Inagaki F."/>
            <person name="Takami H."/>
        </authorList>
    </citation>
    <scope>NUCLEOTIDE SEQUENCE</scope>
    <source>
        <strain evidence="1">Expedition CK06-06</strain>
    </source>
</reference>
<evidence type="ECO:0000313" key="1">
    <source>
        <dbReference type="EMBL" id="GAI33346.1"/>
    </source>
</evidence>
<dbReference type="AlphaFoldDB" id="X1NSZ4"/>
<feature type="non-terminal residue" evidence="1">
    <location>
        <position position="257"/>
    </location>
</feature>